<dbReference type="PANTHER" id="PTHR30143">
    <property type="entry name" value="ACID HYDRATASE"/>
    <property type="match status" value="1"/>
</dbReference>
<dbReference type="GO" id="GO:0005737">
    <property type="term" value="C:cytoplasm"/>
    <property type="evidence" value="ECO:0007669"/>
    <property type="project" value="TreeGrafter"/>
</dbReference>
<reference evidence="4" key="1">
    <citation type="submission" date="2016-06" db="EMBL/GenBank/DDBJ databases">
        <authorList>
            <person name="Sutton G."/>
            <person name="Brinkac L."/>
            <person name="Sanka R."/>
            <person name="Adams M."/>
            <person name="Lau E."/>
            <person name="Garcia-Basteiro A."/>
            <person name="Lopez-Varela E."/>
            <person name="Palencia S."/>
        </authorList>
    </citation>
    <scope>NUCLEOTIDE SEQUENCE [LARGE SCALE GENOMIC DNA]</scope>
    <source>
        <strain evidence="4">1274684.2</strain>
    </source>
</reference>
<proteinExistence type="predicted"/>
<dbReference type="AlphaFoldDB" id="A0A1A3TL25"/>
<organism evidence="3 4">
    <name type="scientific">Mycolicibacter sinensis (strain JDM601)</name>
    <name type="common">Mycobacterium sinense</name>
    <dbReference type="NCBI Taxonomy" id="875328"/>
    <lineage>
        <taxon>Bacteria</taxon>
        <taxon>Bacillati</taxon>
        <taxon>Actinomycetota</taxon>
        <taxon>Actinomycetes</taxon>
        <taxon>Mycobacteriales</taxon>
        <taxon>Mycobacteriaceae</taxon>
        <taxon>Mycolicibacter</taxon>
    </lineage>
</organism>
<feature type="domain" description="Fumarylacetoacetase-like C-terminal" evidence="2">
    <location>
        <begin position="36"/>
        <end position="208"/>
    </location>
</feature>
<dbReference type="InterPro" id="IPR036663">
    <property type="entry name" value="Fumarylacetoacetase_C_sf"/>
</dbReference>
<dbReference type="PANTHER" id="PTHR30143:SF0">
    <property type="entry name" value="2-KETO-4-PENTENOATE HYDRATASE"/>
    <property type="match status" value="1"/>
</dbReference>
<evidence type="ECO:0000259" key="2">
    <source>
        <dbReference type="Pfam" id="PF01557"/>
    </source>
</evidence>
<accession>A0A1A3TL25</accession>
<dbReference type="EMBL" id="LZMF01000142">
    <property type="protein sequence ID" value="OBK83386.1"/>
    <property type="molecule type" value="Genomic_DNA"/>
</dbReference>
<dbReference type="Gene3D" id="3.90.850.10">
    <property type="entry name" value="Fumarylacetoacetase-like, C-terminal domain"/>
    <property type="match status" value="1"/>
</dbReference>
<gene>
    <name evidence="3" type="ORF">A5648_00420</name>
</gene>
<dbReference type="SUPFAM" id="SSF56529">
    <property type="entry name" value="FAH"/>
    <property type="match status" value="1"/>
</dbReference>
<evidence type="ECO:0000313" key="3">
    <source>
        <dbReference type="EMBL" id="OBK83386.1"/>
    </source>
</evidence>
<sequence length="213" mass="22507">MTSIAEVSGRAAAAICGYKVGLSDEACYGHLLTDMMADDGDTVKLSGRYQPRIEVDLAFVLGDRLPGRRCTERDVLEATDYVTAAIAVIDSRIQDRRIGSLDAIADNACAAGVVLSGQRCPPRTLDLTDVDVLLCSGYPWREVVVTRGNTGAVQGNPMAAVARLARALARAGARLEAGHTILSGACTQAFDVSVGDRFRAEMAGIGGVSVEFW</sequence>
<dbReference type="Proteomes" id="UP000093759">
    <property type="component" value="Unassembled WGS sequence"/>
</dbReference>
<dbReference type="GO" id="GO:0008684">
    <property type="term" value="F:2-oxopent-4-enoate hydratase activity"/>
    <property type="evidence" value="ECO:0007669"/>
    <property type="project" value="TreeGrafter"/>
</dbReference>
<comment type="caution">
    <text evidence="3">The sequence shown here is derived from an EMBL/GenBank/DDBJ whole genome shotgun (WGS) entry which is preliminary data.</text>
</comment>
<name>A0A1A3TL25_MYCSD</name>
<dbReference type="InterPro" id="IPR050772">
    <property type="entry name" value="Hydratase-Decarb/MhpD_sf"/>
</dbReference>
<evidence type="ECO:0000256" key="1">
    <source>
        <dbReference type="ARBA" id="ARBA00023239"/>
    </source>
</evidence>
<keyword evidence="1" id="KW-0456">Lyase</keyword>
<dbReference type="Pfam" id="PF01557">
    <property type="entry name" value="FAA_hydrolase"/>
    <property type="match status" value="1"/>
</dbReference>
<dbReference type="InterPro" id="IPR011234">
    <property type="entry name" value="Fumarylacetoacetase-like_C"/>
</dbReference>
<protein>
    <recommendedName>
        <fullName evidence="2">Fumarylacetoacetase-like C-terminal domain-containing protein</fullName>
    </recommendedName>
</protein>
<evidence type="ECO:0000313" key="4">
    <source>
        <dbReference type="Proteomes" id="UP000093759"/>
    </source>
</evidence>